<comment type="caution">
    <text evidence="1">The sequence shown here is derived from an EMBL/GenBank/DDBJ whole genome shotgun (WGS) entry which is preliminary data.</text>
</comment>
<evidence type="ECO:0000313" key="2">
    <source>
        <dbReference type="Proteomes" id="UP000828048"/>
    </source>
</evidence>
<gene>
    <name evidence="1" type="ORF">Vadar_017136</name>
</gene>
<proteinExistence type="predicted"/>
<name>A0ACB7YMQ1_9ERIC</name>
<sequence length="82" mass="8368">MSGHGGTINGTWDGVVPPECGSNPSILSLAANLTWVPATEPLHRDINVNITFGVGPGMSFANSSLGSQVKSNLLCCCLLAVA</sequence>
<organism evidence="1 2">
    <name type="scientific">Vaccinium darrowii</name>
    <dbReference type="NCBI Taxonomy" id="229202"/>
    <lineage>
        <taxon>Eukaryota</taxon>
        <taxon>Viridiplantae</taxon>
        <taxon>Streptophyta</taxon>
        <taxon>Embryophyta</taxon>
        <taxon>Tracheophyta</taxon>
        <taxon>Spermatophyta</taxon>
        <taxon>Magnoliopsida</taxon>
        <taxon>eudicotyledons</taxon>
        <taxon>Gunneridae</taxon>
        <taxon>Pentapetalae</taxon>
        <taxon>asterids</taxon>
        <taxon>Ericales</taxon>
        <taxon>Ericaceae</taxon>
        <taxon>Vaccinioideae</taxon>
        <taxon>Vaccinieae</taxon>
        <taxon>Vaccinium</taxon>
    </lineage>
</organism>
<dbReference type="Proteomes" id="UP000828048">
    <property type="component" value="Chromosome 11"/>
</dbReference>
<reference evidence="1 2" key="1">
    <citation type="journal article" date="2021" name="Hortic Res">
        <title>High-quality reference genome and annotation aids understanding of berry development for evergreen blueberry (Vaccinium darrowii).</title>
        <authorList>
            <person name="Yu J."/>
            <person name="Hulse-Kemp A.M."/>
            <person name="Babiker E."/>
            <person name="Staton M."/>
        </authorList>
    </citation>
    <scope>NUCLEOTIDE SEQUENCE [LARGE SCALE GENOMIC DNA]</scope>
    <source>
        <strain evidence="2">cv. NJ 8807/NJ 8810</strain>
        <tissue evidence="1">Young leaf</tissue>
    </source>
</reference>
<accession>A0ACB7YMQ1</accession>
<evidence type="ECO:0000313" key="1">
    <source>
        <dbReference type="EMBL" id="KAH7854723.1"/>
    </source>
</evidence>
<dbReference type="EMBL" id="CM037161">
    <property type="protein sequence ID" value="KAH7854723.1"/>
    <property type="molecule type" value="Genomic_DNA"/>
</dbReference>
<keyword evidence="2" id="KW-1185">Reference proteome</keyword>
<protein>
    <submittedName>
        <fullName evidence="1">Uncharacterized protein</fullName>
    </submittedName>
</protein>